<dbReference type="CDD" id="cd03177">
    <property type="entry name" value="GST_C_Delta_Epsilon"/>
    <property type="match status" value="1"/>
</dbReference>
<dbReference type="InterPro" id="IPR010987">
    <property type="entry name" value="Glutathione-S-Trfase_C-like"/>
</dbReference>
<dbReference type="PANTHER" id="PTHR43969">
    <property type="entry name" value="GLUTATHIONE S TRANSFERASE D10, ISOFORM A-RELATED"/>
    <property type="match status" value="1"/>
</dbReference>
<dbReference type="GO" id="GO:0004364">
    <property type="term" value="F:glutathione transferase activity"/>
    <property type="evidence" value="ECO:0007669"/>
    <property type="project" value="TreeGrafter"/>
</dbReference>
<dbReference type="PROSITE" id="PS50404">
    <property type="entry name" value="GST_NTER"/>
    <property type="match status" value="1"/>
</dbReference>
<dbReference type="PROSITE" id="PS50405">
    <property type="entry name" value="GST_CTER"/>
    <property type="match status" value="1"/>
</dbReference>
<dbReference type="Proteomes" id="UP001200034">
    <property type="component" value="Unassembled WGS sequence"/>
</dbReference>
<accession>A0AAD4PKG3</accession>
<dbReference type="InterPro" id="IPR004046">
    <property type="entry name" value="GST_C"/>
</dbReference>
<dbReference type="Pfam" id="PF00043">
    <property type="entry name" value="GST_C"/>
    <property type="match status" value="1"/>
</dbReference>
<evidence type="ECO:0000256" key="2">
    <source>
        <dbReference type="RuleBase" id="RU003494"/>
    </source>
</evidence>
<reference evidence="5" key="1">
    <citation type="journal article" date="2021" name="Mol. Ecol. Resour.">
        <title>Phylogenomic analyses of the genus Drosophila reveals genomic signals of climate adaptation.</title>
        <authorList>
            <person name="Li F."/>
            <person name="Rane R.V."/>
            <person name="Luria V."/>
            <person name="Xiong Z."/>
            <person name="Chen J."/>
            <person name="Li Z."/>
            <person name="Catullo R.A."/>
            <person name="Griffin P.C."/>
            <person name="Schiffer M."/>
            <person name="Pearce S."/>
            <person name="Lee S.F."/>
            <person name="McElroy K."/>
            <person name="Stocker A."/>
            <person name="Shirriffs J."/>
            <person name="Cockerell F."/>
            <person name="Coppin C."/>
            <person name="Sgro C.M."/>
            <person name="Karger A."/>
            <person name="Cain J.W."/>
            <person name="Weber J.A."/>
            <person name="Santpere G."/>
            <person name="Kirschner M.W."/>
            <person name="Hoffmann A.A."/>
            <person name="Oakeshott J.G."/>
            <person name="Zhang G."/>
        </authorList>
    </citation>
    <scope>NUCLEOTIDE SEQUENCE</scope>
    <source>
        <strain evidence="5">BGI-SZ-2011g</strain>
    </source>
</reference>
<evidence type="ECO:0000313" key="6">
    <source>
        <dbReference type="Proteomes" id="UP001200034"/>
    </source>
</evidence>
<organism evidence="5 6">
    <name type="scientific">Drosophila rubida</name>
    <dbReference type="NCBI Taxonomy" id="30044"/>
    <lineage>
        <taxon>Eukaryota</taxon>
        <taxon>Metazoa</taxon>
        <taxon>Ecdysozoa</taxon>
        <taxon>Arthropoda</taxon>
        <taxon>Hexapoda</taxon>
        <taxon>Insecta</taxon>
        <taxon>Pterygota</taxon>
        <taxon>Neoptera</taxon>
        <taxon>Endopterygota</taxon>
        <taxon>Diptera</taxon>
        <taxon>Brachycera</taxon>
        <taxon>Muscomorpha</taxon>
        <taxon>Ephydroidea</taxon>
        <taxon>Drosophilidae</taxon>
        <taxon>Drosophila</taxon>
    </lineage>
</organism>
<dbReference type="PANTHER" id="PTHR43969:SF4">
    <property type="entry name" value="FI01423P-RELATED"/>
    <property type="match status" value="1"/>
</dbReference>
<dbReference type="AlphaFoldDB" id="A0AAD4PKG3"/>
<dbReference type="SUPFAM" id="SSF47616">
    <property type="entry name" value="GST C-terminal domain-like"/>
    <property type="match status" value="1"/>
</dbReference>
<gene>
    <name evidence="5" type="ORF">KR093_003574</name>
</gene>
<evidence type="ECO:0000259" key="4">
    <source>
        <dbReference type="PROSITE" id="PS50405"/>
    </source>
</evidence>
<dbReference type="FunFam" id="1.20.1050.10:FF:000007">
    <property type="entry name" value="Glutathione S-transferase 1-1"/>
    <property type="match status" value="1"/>
</dbReference>
<dbReference type="FunFam" id="3.40.30.10:FF:000034">
    <property type="entry name" value="glutathione S-transferase 1"/>
    <property type="match status" value="1"/>
</dbReference>
<dbReference type="Gene3D" id="1.20.1050.10">
    <property type="match status" value="1"/>
</dbReference>
<feature type="non-terminal residue" evidence="5">
    <location>
        <position position="1"/>
    </location>
</feature>
<comment type="caution">
    <text evidence="5">The sequence shown here is derived from an EMBL/GenBank/DDBJ whole genome shotgun (WGS) entry which is preliminary data.</text>
</comment>
<comment type="subunit">
    <text evidence="1">Homodimer.</text>
</comment>
<dbReference type="SUPFAM" id="SSF52833">
    <property type="entry name" value="Thioredoxin-like"/>
    <property type="match status" value="1"/>
</dbReference>
<evidence type="ECO:0000259" key="3">
    <source>
        <dbReference type="PROSITE" id="PS50404"/>
    </source>
</evidence>
<sequence length="237" mass="26763">RMVLVLYGTELSGPVRAVLLTLRALQLDFEFRPIDVTAGEQLLEDFVRKNPQHTVPLLEDRDACIWDSHAISGYLVHKYGADNDALYPREPLQRAVVDQRLHYESGVLYVQWKQLKQLLFHENVTDLPLEQLLESYALLNRLLAGRAYIAGDQLTIADFSIVATLSPLHLSVAPVDAAKYPALSAWLARISALPYYEEGNLKGARLVAERVRAKLPKQFDKLWQKAFEDIKSGAGKQ</sequence>
<feature type="domain" description="GST N-terminal" evidence="3">
    <location>
        <begin position="2"/>
        <end position="83"/>
    </location>
</feature>
<evidence type="ECO:0000256" key="1">
    <source>
        <dbReference type="ARBA" id="ARBA00011738"/>
    </source>
</evidence>
<protein>
    <submittedName>
        <fullName evidence="5">Uncharacterized protein</fullName>
    </submittedName>
</protein>
<feature type="domain" description="GST C-terminal" evidence="4">
    <location>
        <begin position="90"/>
        <end position="215"/>
    </location>
</feature>
<evidence type="ECO:0000313" key="5">
    <source>
        <dbReference type="EMBL" id="KAH8370447.1"/>
    </source>
</evidence>
<dbReference type="InterPro" id="IPR036249">
    <property type="entry name" value="Thioredoxin-like_sf"/>
</dbReference>
<comment type="similarity">
    <text evidence="2">Belongs to the GST superfamily.</text>
</comment>
<dbReference type="GO" id="GO:0006749">
    <property type="term" value="P:glutathione metabolic process"/>
    <property type="evidence" value="ECO:0007669"/>
    <property type="project" value="TreeGrafter"/>
</dbReference>
<keyword evidence="6" id="KW-1185">Reference proteome</keyword>
<dbReference type="CDD" id="cd03045">
    <property type="entry name" value="GST_N_Delta_Epsilon"/>
    <property type="match status" value="1"/>
</dbReference>
<dbReference type="InterPro" id="IPR036282">
    <property type="entry name" value="Glutathione-S-Trfase_C_sf"/>
</dbReference>
<proteinExistence type="inferred from homology"/>
<name>A0AAD4PKG3_9MUSC</name>
<dbReference type="SFLD" id="SFLDS00019">
    <property type="entry name" value="Glutathione_Transferase_(cytos"/>
    <property type="match status" value="1"/>
</dbReference>
<dbReference type="SFLD" id="SFLDG01153">
    <property type="entry name" value="Main.4:_Theta-like"/>
    <property type="match status" value="1"/>
</dbReference>
<dbReference type="Gene3D" id="3.40.30.10">
    <property type="entry name" value="Glutaredoxin"/>
    <property type="match status" value="1"/>
</dbReference>
<dbReference type="SFLD" id="SFLDG00358">
    <property type="entry name" value="Main_(cytGST)"/>
    <property type="match status" value="1"/>
</dbReference>
<dbReference type="InterPro" id="IPR040079">
    <property type="entry name" value="Glutathione_S-Trfase"/>
</dbReference>
<dbReference type="EMBL" id="JAJJHW010002585">
    <property type="protein sequence ID" value="KAH8370447.1"/>
    <property type="molecule type" value="Genomic_DNA"/>
</dbReference>
<dbReference type="Pfam" id="PF02798">
    <property type="entry name" value="GST_N"/>
    <property type="match status" value="1"/>
</dbReference>
<dbReference type="InterPro" id="IPR004045">
    <property type="entry name" value="Glutathione_S-Trfase_N"/>
</dbReference>